<evidence type="ECO:0000313" key="2">
    <source>
        <dbReference type="EMBL" id="NMH65923.1"/>
    </source>
</evidence>
<dbReference type="SUPFAM" id="SSF51004">
    <property type="entry name" value="C-terminal (heme d1) domain of cytochrome cd1-nitrite reductase"/>
    <property type="match status" value="1"/>
</dbReference>
<evidence type="ECO:0000313" key="3">
    <source>
        <dbReference type="Proteomes" id="UP000737113"/>
    </source>
</evidence>
<dbReference type="AlphaFoldDB" id="A0A972FZ84"/>
<dbReference type="Proteomes" id="UP000737113">
    <property type="component" value="Unassembled WGS sequence"/>
</dbReference>
<keyword evidence="3" id="KW-1185">Reference proteome</keyword>
<reference evidence="2" key="1">
    <citation type="submission" date="2020-04" db="EMBL/GenBank/DDBJ databases">
        <title>Description of Shewanella salipaludis sp. nov., isolated from a salt marsh.</title>
        <authorList>
            <person name="Park S."/>
            <person name="Yoon J.-H."/>
        </authorList>
    </citation>
    <scope>NUCLEOTIDE SEQUENCE</scope>
    <source>
        <strain evidence="2">SHSM-M6</strain>
    </source>
</reference>
<dbReference type="InterPro" id="IPR015943">
    <property type="entry name" value="WD40/YVTN_repeat-like_dom_sf"/>
</dbReference>
<accession>A0A972FZ84</accession>
<dbReference type="RefSeq" id="WP_169564650.1">
    <property type="nucleotide sequence ID" value="NZ_JAAXYH010000008.1"/>
</dbReference>
<dbReference type="EMBL" id="JAAXYH010000008">
    <property type="protein sequence ID" value="NMH65923.1"/>
    <property type="molecule type" value="Genomic_DNA"/>
</dbReference>
<protein>
    <recommendedName>
        <fullName evidence="4">Methanethiol oxidase</fullName>
    </recommendedName>
</protein>
<dbReference type="PANTHER" id="PTHR47197">
    <property type="entry name" value="PROTEIN NIRF"/>
    <property type="match status" value="1"/>
</dbReference>
<feature type="signal peptide" evidence="1">
    <location>
        <begin position="1"/>
        <end position="20"/>
    </location>
</feature>
<feature type="chain" id="PRO_5037884125" description="Methanethiol oxidase" evidence="1">
    <location>
        <begin position="21"/>
        <end position="453"/>
    </location>
</feature>
<dbReference type="Gene3D" id="2.130.10.10">
    <property type="entry name" value="YVTN repeat-like/Quinoprotein amine dehydrogenase"/>
    <property type="match status" value="1"/>
</dbReference>
<sequence>MKPSILLAALLATGSLTANAMAKSETLAPAVNLAPEQAELTSYKPISQSAKLKNVMVALDMMESEVILINIETDAIIQQRLDDLIGWPGGRPQHVLVSPDAKWIYVTTDASADVGASIVVLRVYNYAWKWGFAELEITKVLQAEPAGTPSRFDTPIQVSPTQPIASWTQPAMTQIHGPTILPYSDYVYFTQWTDNKIRVIDTELQEFANVDPIVMNQVTENTHGVFFNKSGTLGISTGYYYDNGDVDLFSVDKKTGALTLQKKIRLGDEQAYAAFTHFNTWVDERYAVTASMQFGPTSHTPAGVSILPPSVWMIDTWEGKAWPILGTASNDNEAGVLRSASDVTVAAGKLYVAEEDSIDGSYGDDGFIAIYDLTDKSNPQFIKRLKPGQGLPTDFAVAHGFGVSADQRFIYISSYASKYILKLDTLTDTIVKTYGPEDGLTMPHGGFVSGAIR</sequence>
<evidence type="ECO:0000256" key="1">
    <source>
        <dbReference type="SAM" id="SignalP"/>
    </source>
</evidence>
<gene>
    <name evidence="2" type="ORF">HC757_12210</name>
</gene>
<name>A0A972FZ84_9GAMM</name>
<comment type="caution">
    <text evidence="2">The sequence shown here is derived from an EMBL/GenBank/DDBJ whole genome shotgun (WGS) entry which is preliminary data.</text>
</comment>
<organism evidence="2 3">
    <name type="scientific">Shewanella salipaludis</name>
    <dbReference type="NCBI Taxonomy" id="2723052"/>
    <lineage>
        <taxon>Bacteria</taxon>
        <taxon>Pseudomonadati</taxon>
        <taxon>Pseudomonadota</taxon>
        <taxon>Gammaproteobacteria</taxon>
        <taxon>Alteromonadales</taxon>
        <taxon>Shewanellaceae</taxon>
        <taxon>Shewanella</taxon>
    </lineage>
</organism>
<proteinExistence type="predicted"/>
<dbReference type="InterPro" id="IPR051200">
    <property type="entry name" value="Host-pathogen_enzymatic-act"/>
</dbReference>
<dbReference type="InterPro" id="IPR011048">
    <property type="entry name" value="Haem_d1_sf"/>
</dbReference>
<keyword evidence="1" id="KW-0732">Signal</keyword>
<evidence type="ECO:0008006" key="4">
    <source>
        <dbReference type="Google" id="ProtNLM"/>
    </source>
</evidence>
<dbReference type="PANTHER" id="PTHR47197:SF3">
    <property type="entry name" value="DIHYDRO-HEME D1 DEHYDROGENASE"/>
    <property type="match status" value="1"/>
</dbReference>